<dbReference type="KEGG" id="ndv:NDEV_0795"/>
<reference evidence="5" key="1">
    <citation type="submission" date="2015-10" db="EMBL/GenBank/DDBJ databases">
        <authorList>
            <person name="Lehtovirta-Morley L.E."/>
            <person name="Vieille C."/>
        </authorList>
    </citation>
    <scope>NUCLEOTIDE SEQUENCE [LARGE SCALE GENOMIC DNA]</scope>
</reference>
<dbReference type="PANTHER" id="PTHR11772:SF46">
    <property type="entry name" value="ASPARAGINE SYNTHETASE DOMAIN-CONTAINING PROTEIN"/>
    <property type="match status" value="1"/>
</dbReference>
<sequence length="316" mass="35616">MQEIISQIKKLVTKSVLEHDSDSIALSGGLDSSILASCVKNKKMKSFALIAKDFPSTDLVHAQLVAKSCDIALDMIPVDVEVLLDAAEKTIQILQVFNPIEIRNNVVVYLTMKTAKEAGFASIMTGDGADELFAGYNFFKRLSGEELEKDLKRIWSVMHFPSRSISQSIGMSLHTPFLDDAVSDYVKTIPADLKVHEENGTKYGKWILRKAFESDLPESIIWREKSAMQDGSGTSGLTSFLDGMISDKYYTEQSKHHQEKDLVKILSKESLYYYEIYRKYFDAPHTLGKFEVRCPNCNYSLKQGSHFCRMCGSYPI</sequence>
<dbReference type="GO" id="GO:0006529">
    <property type="term" value="P:asparagine biosynthetic process"/>
    <property type="evidence" value="ECO:0007669"/>
    <property type="project" value="InterPro"/>
</dbReference>
<feature type="domain" description="Asparagine synthetase" evidence="3">
    <location>
        <begin position="150"/>
        <end position="284"/>
    </location>
</feature>
<dbReference type="Proteomes" id="UP000196239">
    <property type="component" value="Chromosome 1"/>
</dbReference>
<dbReference type="CDD" id="cd01991">
    <property type="entry name" value="Asn_synthase_B_C"/>
    <property type="match status" value="1"/>
</dbReference>
<dbReference type="GO" id="GO:0005829">
    <property type="term" value="C:cytosol"/>
    <property type="evidence" value="ECO:0007669"/>
    <property type="project" value="TreeGrafter"/>
</dbReference>
<dbReference type="EMBL" id="LN890280">
    <property type="protein sequence ID" value="CUR51560.1"/>
    <property type="molecule type" value="Genomic_DNA"/>
</dbReference>
<evidence type="ECO:0000313" key="5">
    <source>
        <dbReference type="Proteomes" id="UP000196239"/>
    </source>
</evidence>
<organism evidence="4 5">
    <name type="scientific">Nitrosotalea devaniterrae</name>
    <dbReference type="NCBI Taxonomy" id="1078905"/>
    <lineage>
        <taxon>Archaea</taxon>
        <taxon>Nitrososphaerota</taxon>
        <taxon>Nitrososphaeria</taxon>
        <taxon>Nitrosotaleales</taxon>
        <taxon>Nitrosotaleaceae</taxon>
        <taxon>Nitrosotalea</taxon>
    </lineage>
</organism>
<dbReference type="InterPro" id="IPR050795">
    <property type="entry name" value="Asn_Synthetase"/>
</dbReference>
<gene>
    <name evidence="4" type="ORF">NDEV_0795</name>
</gene>
<dbReference type="AlphaFoldDB" id="A0A128A2I4"/>
<keyword evidence="5" id="KW-1185">Reference proteome</keyword>
<name>A0A128A2I4_9ARCH</name>
<dbReference type="Pfam" id="PF00733">
    <property type="entry name" value="Asn_synthase"/>
    <property type="match status" value="2"/>
</dbReference>
<dbReference type="InterPro" id="IPR014729">
    <property type="entry name" value="Rossmann-like_a/b/a_fold"/>
</dbReference>
<dbReference type="InterPro" id="IPR001962">
    <property type="entry name" value="Asn_synthase"/>
</dbReference>
<evidence type="ECO:0000313" key="4">
    <source>
        <dbReference type="EMBL" id="CUR51560.1"/>
    </source>
</evidence>
<dbReference type="GO" id="GO:0005524">
    <property type="term" value="F:ATP binding"/>
    <property type="evidence" value="ECO:0007669"/>
    <property type="project" value="UniProtKB-KW"/>
</dbReference>
<feature type="domain" description="Asparagine synthetase" evidence="3">
    <location>
        <begin position="24"/>
        <end position="146"/>
    </location>
</feature>
<evidence type="ECO:0000256" key="2">
    <source>
        <dbReference type="ARBA" id="ARBA00022840"/>
    </source>
</evidence>
<evidence type="ECO:0000259" key="3">
    <source>
        <dbReference type="Pfam" id="PF00733"/>
    </source>
</evidence>
<accession>A0A128A2I4</accession>
<keyword evidence="1" id="KW-0547">Nucleotide-binding</keyword>
<dbReference type="Gene3D" id="3.40.50.620">
    <property type="entry name" value="HUPs"/>
    <property type="match status" value="1"/>
</dbReference>
<keyword evidence="2" id="KW-0067">ATP-binding</keyword>
<protein>
    <submittedName>
        <fullName evidence="4">Asparagine synthase</fullName>
    </submittedName>
</protein>
<dbReference type="PANTHER" id="PTHR11772">
    <property type="entry name" value="ASPARAGINE SYNTHETASE"/>
    <property type="match status" value="1"/>
</dbReference>
<dbReference type="GO" id="GO:0004066">
    <property type="term" value="F:asparagine synthase (glutamine-hydrolyzing) activity"/>
    <property type="evidence" value="ECO:0007669"/>
    <property type="project" value="InterPro"/>
</dbReference>
<dbReference type="SUPFAM" id="SSF52402">
    <property type="entry name" value="Adenine nucleotide alpha hydrolases-like"/>
    <property type="match status" value="1"/>
</dbReference>
<proteinExistence type="predicted"/>
<evidence type="ECO:0000256" key="1">
    <source>
        <dbReference type="ARBA" id="ARBA00022741"/>
    </source>
</evidence>